<accession>A0A397IRU4</accession>
<evidence type="ECO:0000313" key="3">
    <source>
        <dbReference type="Proteomes" id="UP000266861"/>
    </source>
</evidence>
<sequence>MVKLSLNDAYTIAKSRGGVCLSTIYNYKTPMHWKCIKGHEWFATFASIKNGKTWCPICSDTKLDISIAKEMARSKNGECLSKKYINNRSPLLWRCNKGHEWYTNLNSIKRNRWCPDCAHRRPLTLEIAKQIAYTRNGNCISEKYINNNLPLLWHCSKGHEWNASLYSIKNKGTWCPYCAFNRPCTLEDAKQVAYNRNGVCLSENFINTRLSLLWMCDKKHKWFASFDNIKNGNKTPEHPTGLELDIPYYHYGFAVEVQGIQHEKYIKFFHRGDPNNFSKQQERDQLKKELCEENWIVLRYVWYYEDPYIIIPEHLRELGLIE</sequence>
<dbReference type="Proteomes" id="UP000266861">
    <property type="component" value="Unassembled WGS sequence"/>
</dbReference>
<dbReference type="InterPro" id="IPR025487">
    <property type="entry name" value="DUF4379"/>
</dbReference>
<evidence type="ECO:0000259" key="1">
    <source>
        <dbReference type="Pfam" id="PF14311"/>
    </source>
</evidence>
<dbReference type="OrthoDB" id="2419021at2759"/>
<organism evidence="2 3">
    <name type="scientific">Diversispora epigaea</name>
    <dbReference type="NCBI Taxonomy" id="1348612"/>
    <lineage>
        <taxon>Eukaryota</taxon>
        <taxon>Fungi</taxon>
        <taxon>Fungi incertae sedis</taxon>
        <taxon>Mucoromycota</taxon>
        <taxon>Glomeromycotina</taxon>
        <taxon>Glomeromycetes</taxon>
        <taxon>Diversisporales</taxon>
        <taxon>Diversisporaceae</taxon>
        <taxon>Diversispora</taxon>
    </lineage>
</organism>
<gene>
    <name evidence="2" type="ORF">Glove_158g5</name>
</gene>
<evidence type="ECO:0000313" key="2">
    <source>
        <dbReference type="EMBL" id="RHZ78695.1"/>
    </source>
</evidence>
<reference evidence="2 3" key="1">
    <citation type="submission" date="2018-08" db="EMBL/GenBank/DDBJ databases">
        <title>Genome and evolution of the arbuscular mycorrhizal fungus Diversispora epigaea (formerly Glomus versiforme) and its bacterial endosymbionts.</title>
        <authorList>
            <person name="Sun X."/>
            <person name="Fei Z."/>
            <person name="Harrison M."/>
        </authorList>
    </citation>
    <scope>NUCLEOTIDE SEQUENCE [LARGE SCALE GENOMIC DNA]</scope>
    <source>
        <strain evidence="2 3">IT104</strain>
    </source>
</reference>
<comment type="caution">
    <text evidence="2">The sequence shown here is derived from an EMBL/GenBank/DDBJ whole genome shotgun (WGS) entry which is preliminary data.</text>
</comment>
<proteinExistence type="predicted"/>
<dbReference type="EMBL" id="PQFF01000149">
    <property type="protein sequence ID" value="RHZ78695.1"/>
    <property type="molecule type" value="Genomic_DNA"/>
</dbReference>
<feature type="domain" description="Treble clef zinc finger" evidence="1">
    <location>
        <begin position="144"/>
        <end position="179"/>
    </location>
</feature>
<name>A0A397IRU4_9GLOM</name>
<protein>
    <recommendedName>
        <fullName evidence="1">Treble clef zinc finger domain-containing protein</fullName>
    </recommendedName>
</protein>
<keyword evidence="3" id="KW-1185">Reference proteome</keyword>
<dbReference type="Pfam" id="PF14311">
    <property type="entry name" value="DUF4379"/>
    <property type="match status" value="1"/>
</dbReference>
<dbReference type="AlphaFoldDB" id="A0A397IRU4"/>